<evidence type="ECO:0000259" key="4">
    <source>
        <dbReference type="PROSITE" id="PS01124"/>
    </source>
</evidence>
<dbReference type="PROSITE" id="PS01124">
    <property type="entry name" value="HTH_ARAC_FAMILY_2"/>
    <property type="match status" value="1"/>
</dbReference>
<evidence type="ECO:0000256" key="1">
    <source>
        <dbReference type="ARBA" id="ARBA00023015"/>
    </source>
</evidence>
<dbReference type="Pfam" id="PF12833">
    <property type="entry name" value="HTH_18"/>
    <property type="match status" value="1"/>
</dbReference>
<accession>K1SUX8</accession>
<dbReference type="PANTHER" id="PTHR43280">
    <property type="entry name" value="ARAC-FAMILY TRANSCRIPTIONAL REGULATOR"/>
    <property type="match status" value="1"/>
</dbReference>
<proteinExistence type="predicted"/>
<organism evidence="5">
    <name type="scientific">human gut metagenome</name>
    <dbReference type="NCBI Taxonomy" id="408170"/>
    <lineage>
        <taxon>unclassified sequences</taxon>
        <taxon>metagenomes</taxon>
        <taxon>organismal metagenomes</taxon>
    </lineage>
</organism>
<dbReference type="InterPro" id="IPR020449">
    <property type="entry name" value="Tscrpt_reg_AraC-type_HTH"/>
</dbReference>
<comment type="caution">
    <text evidence="5">The sequence shown here is derived from an EMBL/GenBank/DDBJ whole genome shotgun (WGS) entry which is preliminary data.</text>
</comment>
<dbReference type="Gene3D" id="1.10.10.60">
    <property type="entry name" value="Homeodomain-like"/>
    <property type="match status" value="1"/>
</dbReference>
<evidence type="ECO:0000256" key="3">
    <source>
        <dbReference type="ARBA" id="ARBA00023163"/>
    </source>
</evidence>
<dbReference type="SMART" id="SM00342">
    <property type="entry name" value="HTH_ARAC"/>
    <property type="match status" value="1"/>
</dbReference>
<dbReference type="InterPro" id="IPR009057">
    <property type="entry name" value="Homeodomain-like_sf"/>
</dbReference>
<keyword evidence="1" id="KW-0805">Transcription regulation</keyword>
<feature type="domain" description="HTH araC/xylS-type" evidence="4">
    <location>
        <begin position="1"/>
        <end position="56"/>
    </location>
</feature>
<keyword evidence="2" id="KW-0238">DNA-binding</keyword>
<dbReference type="PANTHER" id="PTHR43280:SF2">
    <property type="entry name" value="HTH-TYPE TRANSCRIPTIONAL REGULATOR EXSA"/>
    <property type="match status" value="1"/>
</dbReference>
<evidence type="ECO:0000313" key="5">
    <source>
        <dbReference type="EMBL" id="EKC59269.1"/>
    </source>
</evidence>
<dbReference type="PROSITE" id="PS00041">
    <property type="entry name" value="HTH_ARAC_FAMILY_1"/>
    <property type="match status" value="1"/>
</dbReference>
<dbReference type="InterPro" id="IPR018060">
    <property type="entry name" value="HTH_AraC"/>
</dbReference>
<name>K1SUX8_9ZZZZ</name>
<protein>
    <submittedName>
        <fullName evidence="5">AraC family transcriptional regulator</fullName>
    </submittedName>
</protein>
<reference evidence="5" key="1">
    <citation type="journal article" date="2013" name="Environ. Microbiol.">
        <title>Microbiota from the distal guts of lean and obese adolescents exhibit partial functional redundancy besides clear differences in community structure.</title>
        <authorList>
            <person name="Ferrer M."/>
            <person name="Ruiz A."/>
            <person name="Lanza F."/>
            <person name="Haange S.B."/>
            <person name="Oberbach A."/>
            <person name="Till H."/>
            <person name="Bargiela R."/>
            <person name="Campoy C."/>
            <person name="Segura M.T."/>
            <person name="Richter M."/>
            <person name="von Bergen M."/>
            <person name="Seifert J."/>
            <person name="Suarez A."/>
        </authorList>
    </citation>
    <scope>NUCLEOTIDE SEQUENCE</scope>
</reference>
<dbReference type="AlphaFoldDB" id="K1SUX8"/>
<dbReference type="PRINTS" id="PR00032">
    <property type="entry name" value="HTHARAC"/>
</dbReference>
<dbReference type="SUPFAM" id="SSF46689">
    <property type="entry name" value="Homeodomain-like"/>
    <property type="match status" value="1"/>
</dbReference>
<gene>
    <name evidence="5" type="ORF">OBE_09584</name>
</gene>
<sequence length="82" mass="9923">PSYVAQQRMILACNLLKDSRKTVTEISYECGFPNMRTFHRCFQKRYECTPTQWRERSHKGTDEKIRHQLWNQEKVESENSLE</sequence>
<dbReference type="EMBL" id="AJWZ01006619">
    <property type="protein sequence ID" value="EKC59269.1"/>
    <property type="molecule type" value="Genomic_DNA"/>
</dbReference>
<evidence type="ECO:0000256" key="2">
    <source>
        <dbReference type="ARBA" id="ARBA00023125"/>
    </source>
</evidence>
<dbReference type="InterPro" id="IPR018062">
    <property type="entry name" value="HTH_AraC-typ_CS"/>
</dbReference>
<dbReference type="GO" id="GO:0043565">
    <property type="term" value="F:sequence-specific DNA binding"/>
    <property type="evidence" value="ECO:0007669"/>
    <property type="project" value="InterPro"/>
</dbReference>
<feature type="non-terminal residue" evidence="5">
    <location>
        <position position="1"/>
    </location>
</feature>
<dbReference type="GO" id="GO:0003700">
    <property type="term" value="F:DNA-binding transcription factor activity"/>
    <property type="evidence" value="ECO:0007669"/>
    <property type="project" value="InterPro"/>
</dbReference>
<keyword evidence="3" id="KW-0804">Transcription</keyword>